<organism evidence="2 3">
    <name type="scientific">Moniliophthora roreri</name>
    <name type="common">Frosty pod rot fungus</name>
    <name type="synonym">Monilia roreri</name>
    <dbReference type="NCBI Taxonomy" id="221103"/>
    <lineage>
        <taxon>Eukaryota</taxon>
        <taxon>Fungi</taxon>
        <taxon>Dikarya</taxon>
        <taxon>Basidiomycota</taxon>
        <taxon>Agaricomycotina</taxon>
        <taxon>Agaricomycetes</taxon>
        <taxon>Agaricomycetidae</taxon>
        <taxon>Agaricales</taxon>
        <taxon>Marasmiineae</taxon>
        <taxon>Marasmiaceae</taxon>
        <taxon>Moniliophthora</taxon>
    </lineage>
</organism>
<protein>
    <submittedName>
        <fullName evidence="2">Putative Metallo-dependent phosphatase</fullName>
    </submittedName>
</protein>
<dbReference type="InterPro" id="IPR051693">
    <property type="entry name" value="UPF0046_metallophosphoest"/>
</dbReference>
<gene>
    <name evidence="2" type="ORF">WG66_18383</name>
</gene>
<evidence type="ECO:0000313" key="3">
    <source>
        <dbReference type="Proteomes" id="UP000054988"/>
    </source>
</evidence>
<dbReference type="eggNOG" id="KOG3947">
    <property type="taxonomic scope" value="Eukaryota"/>
</dbReference>
<dbReference type="Gene3D" id="3.60.21.10">
    <property type="match status" value="1"/>
</dbReference>
<dbReference type="PANTHER" id="PTHR12905:SF0">
    <property type="entry name" value="CALCINEURIN-LIKE PHOSPHOESTERASE DOMAIN-CONTAINING PROTEIN"/>
    <property type="match status" value="1"/>
</dbReference>
<dbReference type="AlphaFoldDB" id="A0A0W0EY19"/>
<dbReference type="PANTHER" id="PTHR12905">
    <property type="entry name" value="METALLOPHOSPHOESTERASE"/>
    <property type="match status" value="1"/>
</dbReference>
<sequence length="300" mass="33612">MSESQQEPLQTPTARIYIDYEGYEPKPRRFRRNIEDFEQLHIYGKEEPAPFMIDGPSHPGEGWTRFVCISDTHSECYPIPRGDVLLHAGDLSSWGQADQLEKTVNWIASLEGFQAKVLIAGNHDLCLDAERCKSHTSPGSKQKSAEEMEYEEAKRMITRAEVTAKGVHYLEHGMYEFTTTEGKCWKVYGSPATPRYALGAFQYVTDGEAKAIYKKIPENTEILLTHTPPHCILDITRKGRHAGCHVLRNTLDSGKLKNLKLHVFGHIHEGHGAAVMESGTVEVNGALAWGGKPIIVDLKN</sequence>
<dbReference type="EMBL" id="LATX01002457">
    <property type="protein sequence ID" value="KTB28939.1"/>
    <property type="molecule type" value="Genomic_DNA"/>
</dbReference>
<evidence type="ECO:0000259" key="1">
    <source>
        <dbReference type="Pfam" id="PF00149"/>
    </source>
</evidence>
<dbReference type="GO" id="GO:0016787">
    <property type="term" value="F:hydrolase activity"/>
    <property type="evidence" value="ECO:0007669"/>
    <property type="project" value="InterPro"/>
</dbReference>
<dbReference type="Pfam" id="PF00149">
    <property type="entry name" value="Metallophos"/>
    <property type="match status" value="1"/>
</dbReference>
<dbReference type="InterPro" id="IPR029052">
    <property type="entry name" value="Metallo-depent_PP-like"/>
</dbReference>
<accession>A0A0W0EY19</accession>
<proteinExistence type="predicted"/>
<dbReference type="InterPro" id="IPR004843">
    <property type="entry name" value="Calcineurin-like_PHP"/>
</dbReference>
<dbReference type="Proteomes" id="UP000054988">
    <property type="component" value="Unassembled WGS sequence"/>
</dbReference>
<evidence type="ECO:0000313" key="2">
    <source>
        <dbReference type="EMBL" id="KTB28939.1"/>
    </source>
</evidence>
<dbReference type="CDD" id="cd07379">
    <property type="entry name" value="MPP_239FB"/>
    <property type="match status" value="1"/>
</dbReference>
<comment type="caution">
    <text evidence="2">The sequence shown here is derived from an EMBL/GenBank/DDBJ whole genome shotgun (WGS) entry which is preliminary data.</text>
</comment>
<dbReference type="SUPFAM" id="SSF56300">
    <property type="entry name" value="Metallo-dependent phosphatases"/>
    <property type="match status" value="1"/>
</dbReference>
<name>A0A0W0EY19_MONRR</name>
<reference evidence="2 3" key="1">
    <citation type="submission" date="2015-12" db="EMBL/GenBank/DDBJ databases">
        <title>Draft genome sequence of Moniliophthora roreri, the causal agent of frosty pod rot of cacao.</title>
        <authorList>
            <person name="Aime M.C."/>
            <person name="Diaz-Valderrama J.R."/>
            <person name="Kijpornyongpan T."/>
            <person name="Phillips-Mora W."/>
        </authorList>
    </citation>
    <scope>NUCLEOTIDE SEQUENCE [LARGE SCALE GENOMIC DNA]</scope>
    <source>
        <strain evidence="2 3">MCA 2952</strain>
    </source>
</reference>
<feature type="domain" description="Calcineurin-like phosphoesterase" evidence="1">
    <location>
        <begin position="68"/>
        <end position="269"/>
    </location>
</feature>